<feature type="non-terminal residue" evidence="2">
    <location>
        <position position="75"/>
    </location>
</feature>
<feature type="region of interest" description="Disordered" evidence="1">
    <location>
        <begin position="1"/>
        <end position="75"/>
    </location>
</feature>
<reference evidence="2 3" key="1">
    <citation type="submission" date="2023-09" db="EMBL/GenBank/DDBJ databases">
        <authorList>
            <person name="Rey-Velasco X."/>
        </authorList>
    </citation>
    <scope>NUCLEOTIDE SEQUENCE [LARGE SCALE GENOMIC DNA]</scope>
    <source>
        <strain evidence="2 3">W431</strain>
    </source>
</reference>
<keyword evidence="3" id="KW-1185">Reference proteome</keyword>
<dbReference type="RefSeq" id="WP_311585145.1">
    <property type="nucleotide sequence ID" value="NZ_JAVRIF010000034.1"/>
</dbReference>
<dbReference type="Proteomes" id="UP001266357">
    <property type="component" value="Unassembled WGS sequence"/>
</dbReference>
<gene>
    <name evidence="2" type="ORF">RM573_17465</name>
</gene>
<accession>A0ABU3A8V2</accession>
<organism evidence="2 3">
    <name type="scientific">Thalassotalea castellviae</name>
    <dbReference type="NCBI Taxonomy" id="3075612"/>
    <lineage>
        <taxon>Bacteria</taxon>
        <taxon>Pseudomonadati</taxon>
        <taxon>Pseudomonadota</taxon>
        <taxon>Gammaproteobacteria</taxon>
        <taxon>Alteromonadales</taxon>
        <taxon>Colwelliaceae</taxon>
        <taxon>Thalassotalea</taxon>
    </lineage>
</organism>
<sequence>IPDNAELTDPDDIDALMDSMASAPEPETASEATESAVDEIPDNAELTDPDDIDALMDSMASAPEPETASEATESA</sequence>
<dbReference type="EMBL" id="JAVRIF010000034">
    <property type="protein sequence ID" value="MDT0605386.1"/>
    <property type="molecule type" value="Genomic_DNA"/>
</dbReference>
<feature type="compositionally biased region" description="Low complexity" evidence="1">
    <location>
        <begin position="21"/>
        <end position="35"/>
    </location>
</feature>
<feature type="compositionally biased region" description="Acidic residues" evidence="1">
    <location>
        <begin position="1"/>
        <end position="15"/>
    </location>
</feature>
<evidence type="ECO:0000313" key="3">
    <source>
        <dbReference type="Proteomes" id="UP001266357"/>
    </source>
</evidence>
<name>A0ABU3A8V2_9GAMM</name>
<evidence type="ECO:0000256" key="1">
    <source>
        <dbReference type="SAM" id="MobiDB-lite"/>
    </source>
</evidence>
<evidence type="ECO:0000313" key="2">
    <source>
        <dbReference type="EMBL" id="MDT0605386.1"/>
    </source>
</evidence>
<comment type="caution">
    <text evidence="2">The sequence shown here is derived from an EMBL/GenBank/DDBJ whole genome shotgun (WGS) entry which is preliminary data.</text>
</comment>
<proteinExistence type="predicted"/>
<protein>
    <submittedName>
        <fullName evidence="2">Uncharacterized protein</fullName>
    </submittedName>
</protein>
<feature type="non-terminal residue" evidence="2">
    <location>
        <position position="1"/>
    </location>
</feature>
<feature type="compositionally biased region" description="Low complexity" evidence="1">
    <location>
        <begin position="60"/>
        <end position="75"/>
    </location>
</feature>
<feature type="compositionally biased region" description="Acidic residues" evidence="1">
    <location>
        <begin position="36"/>
        <end position="54"/>
    </location>
</feature>